<comment type="caution">
    <text evidence="8">The sequence shown here is derived from an EMBL/GenBank/DDBJ whole genome shotgun (WGS) entry which is preliminary data.</text>
</comment>
<dbReference type="PANTHER" id="PTHR10516:SF26">
    <property type="entry name" value="PEPTIDYL-PROLYL CIS-TRANS ISOMERASE FKBP5"/>
    <property type="match status" value="1"/>
</dbReference>
<dbReference type="GO" id="GO:0003755">
    <property type="term" value="F:peptidyl-prolyl cis-trans isomerase activity"/>
    <property type="evidence" value="ECO:0007669"/>
    <property type="project" value="UniProtKB-KW"/>
</dbReference>
<feature type="domain" description="PPIase FKBP-type" evidence="7">
    <location>
        <begin position="50"/>
        <end position="90"/>
    </location>
</feature>
<reference evidence="8 9" key="1">
    <citation type="journal article" date="2020" name="Nature">
        <title>Six reference-quality genomes reveal evolution of bat adaptations.</title>
        <authorList>
            <person name="Jebb D."/>
            <person name="Huang Z."/>
            <person name="Pippel M."/>
            <person name="Hughes G.M."/>
            <person name="Lavrichenko K."/>
            <person name="Devanna P."/>
            <person name="Winkler S."/>
            <person name="Jermiin L.S."/>
            <person name="Skirmuntt E.C."/>
            <person name="Katzourakis A."/>
            <person name="Burkitt-Gray L."/>
            <person name="Ray D.A."/>
            <person name="Sullivan K.A.M."/>
            <person name="Roscito J.G."/>
            <person name="Kirilenko B.M."/>
            <person name="Davalos L.M."/>
            <person name="Corthals A.P."/>
            <person name="Power M.L."/>
            <person name="Jones G."/>
            <person name="Ransome R.D."/>
            <person name="Dechmann D.K.N."/>
            <person name="Locatelli A.G."/>
            <person name="Puechmaille S.J."/>
            <person name="Fedrigo O."/>
            <person name="Jarvis E.D."/>
            <person name="Hiller M."/>
            <person name="Vernes S.C."/>
            <person name="Myers E.W."/>
            <person name="Teeling E.C."/>
        </authorList>
    </citation>
    <scope>NUCLEOTIDE SEQUENCE [LARGE SCALE GENOMIC DNA]</scope>
    <source>
        <strain evidence="8">MRouAeg1</strain>
        <tissue evidence="8">Muscle</tissue>
    </source>
</reference>
<name>A0A7J8K8M4_ROUAE</name>
<dbReference type="InterPro" id="IPR046357">
    <property type="entry name" value="PPIase_dom_sf"/>
</dbReference>
<dbReference type="EC" id="5.2.1.8" evidence="2 5"/>
<accession>A0A7J8K8M4</accession>
<comment type="catalytic activity">
    <reaction evidence="1 5">
        <text>[protein]-peptidylproline (omega=180) = [protein]-peptidylproline (omega=0)</text>
        <dbReference type="Rhea" id="RHEA:16237"/>
        <dbReference type="Rhea" id="RHEA-COMP:10747"/>
        <dbReference type="Rhea" id="RHEA-COMP:10748"/>
        <dbReference type="ChEBI" id="CHEBI:83833"/>
        <dbReference type="ChEBI" id="CHEBI:83834"/>
        <dbReference type="EC" id="5.2.1.8"/>
    </reaction>
</comment>
<dbReference type="InterPro" id="IPR001179">
    <property type="entry name" value="PPIase_FKBP_dom"/>
</dbReference>
<dbReference type="Pfam" id="PF00254">
    <property type="entry name" value="FKBP_C"/>
    <property type="match status" value="1"/>
</dbReference>
<evidence type="ECO:0000256" key="1">
    <source>
        <dbReference type="ARBA" id="ARBA00000971"/>
    </source>
</evidence>
<gene>
    <name evidence="8" type="ORF">HJG63_005179</name>
</gene>
<evidence type="ECO:0000256" key="4">
    <source>
        <dbReference type="ARBA" id="ARBA00023235"/>
    </source>
</evidence>
<proteinExistence type="predicted"/>
<evidence type="ECO:0000259" key="7">
    <source>
        <dbReference type="PROSITE" id="PS50059"/>
    </source>
</evidence>
<dbReference type="PROSITE" id="PS50059">
    <property type="entry name" value="FKBP_PPIASE"/>
    <property type="match status" value="1"/>
</dbReference>
<keyword evidence="9" id="KW-1185">Reference proteome</keyword>
<evidence type="ECO:0000313" key="9">
    <source>
        <dbReference type="Proteomes" id="UP000593571"/>
    </source>
</evidence>
<evidence type="ECO:0000313" key="8">
    <source>
        <dbReference type="EMBL" id="KAF6505182.1"/>
    </source>
</evidence>
<dbReference type="InterPro" id="IPR050689">
    <property type="entry name" value="FKBP-type_PPIase"/>
</dbReference>
<dbReference type="Proteomes" id="UP000593571">
    <property type="component" value="Unassembled WGS sequence"/>
</dbReference>
<protein>
    <recommendedName>
        <fullName evidence="2 5">peptidylprolyl isomerase</fullName>
        <ecNumber evidence="2 5">5.2.1.8</ecNumber>
    </recommendedName>
</protein>
<dbReference type="GO" id="GO:0005737">
    <property type="term" value="C:cytoplasm"/>
    <property type="evidence" value="ECO:0007669"/>
    <property type="project" value="TreeGrafter"/>
</dbReference>
<sequence length="108" mass="11852">MTTDEGAKNNGGSPAAAVAELGEDITSKKDRGVLKIVKRVGNSEETPMIGDKVYVHYSGKLANGKKFDSSHDRNEPFVFNLGKEWEAYIKHTAYPSTVVISRKYTCLS</sequence>
<evidence type="ECO:0000256" key="5">
    <source>
        <dbReference type="PROSITE-ProRule" id="PRU00277"/>
    </source>
</evidence>
<keyword evidence="3 5" id="KW-0697">Rotamase</keyword>
<keyword evidence="4 5" id="KW-0413">Isomerase</keyword>
<dbReference type="EMBL" id="JACASE010000001">
    <property type="protein sequence ID" value="KAF6505182.1"/>
    <property type="molecule type" value="Genomic_DNA"/>
</dbReference>
<dbReference type="Gene3D" id="3.10.50.40">
    <property type="match status" value="1"/>
</dbReference>
<evidence type="ECO:0000256" key="6">
    <source>
        <dbReference type="SAM" id="MobiDB-lite"/>
    </source>
</evidence>
<dbReference type="PANTHER" id="PTHR10516">
    <property type="entry name" value="PEPTIDYL-PROLYL CIS-TRANS ISOMERASE"/>
    <property type="match status" value="1"/>
</dbReference>
<organism evidence="8 9">
    <name type="scientific">Rousettus aegyptiacus</name>
    <name type="common">Egyptian fruit bat</name>
    <name type="synonym">Pteropus aegyptiacus</name>
    <dbReference type="NCBI Taxonomy" id="9407"/>
    <lineage>
        <taxon>Eukaryota</taxon>
        <taxon>Metazoa</taxon>
        <taxon>Chordata</taxon>
        <taxon>Craniata</taxon>
        <taxon>Vertebrata</taxon>
        <taxon>Euteleostomi</taxon>
        <taxon>Mammalia</taxon>
        <taxon>Eutheria</taxon>
        <taxon>Laurasiatheria</taxon>
        <taxon>Chiroptera</taxon>
        <taxon>Yinpterochiroptera</taxon>
        <taxon>Pteropodoidea</taxon>
        <taxon>Pteropodidae</taxon>
        <taxon>Rousettinae</taxon>
        <taxon>Rousettus</taxon>
    </lineage>
</organism>
<dbReference type="AlphaFoldDB" id="A0A7J8K8M4"/>
<dbReference type="SUPFAM" id="SSF54534">
    <property type="entry name" value="FKBP-like"/>
    <property type="match status" value="1"/>
</dbReference>
<evidence type="ECO:0000256" key="3">
    <source>
        <dbReference type="ARBA" id="ARBA00023110"/>
    </source>
</evidence>
<feature type="region of interest" description="Disordered" evidence="6">
    <location>
        <begin position="1"/>
        <end position="21"/>
    </location>
</feature>
<evidence type="ECO:0000256" key="2">
    <source>
        <dbReference type="ARBA" id="ARBA00013194"/>
    </source>
</evidence>